<dbReference type="STRING" id="1798661.A3D65_02455"/>
<evidence type="ECO:0000313" key="1">
    <source>
        <dbReference type="EMBL" id="OGZ09479.1"/>
    </source>
</evidence>
<proteinExistence type="predicted"/>
<protein>
    <submittedName>
        <fullName evidence="1">Uncharacterized protein</fullName>
    </submittedName>
</protein>
<accession>A0A1G2D789</accession>
<dbReference type="AlphaFoldDB" id="A0A1G2D789"/>
<sequence>MIPADDKKTEHKRIFAELMRVYRRKARRYSARFESTASDGYLWGWTWWSLPPKMWRIAKTLGFKKVGYSSRYHRWEYSDHQIGDYMGSRSAQDYALKTLEEKYPDSVLLQNISSSGRLD</sequence>
<reference evidence="1 2" key="1">
    <citation type="journal article" date="2016" name="Nat. Commun.">
        <title>Thousands of microbial genomes shed light on interconnected biogeochemical processes in an aquifer system.</title>
        <authorList>
            <person name="Anantharaman K."/>
            <person name="Brown C.T."/>
            <person name="Hug L.A."/>
            <person name="Sharon I."/>
            <person name="Castelle C.J."/>
            <person name="Probst A.J."/>
            <person name="Thomas B.C."/>
            <person name="Singh A."/>
            <person name="Wilkins M.J."/>
            <person name="Karaoz U."/>
            <person name="Brodie E.L."/>
            <person name="Williams K.H."/>
            <person name="Hubbard S.S."/>
            <person name="Banfield J.F."/>
        </authorList>
    </citation>
    <scope>NUCLEOTIDE SEQUENCE [LARGE SCALE GENOMIC DNA]</scope>
</reference>
<comment type="caution">
    <text evidence="1">The sequence shown here is derived from an EMBL/GenBank/DDBJ whole genome shotgun (WGS) entry which is preliminary data.</text>
</comment>
<dbReference type="EMBL" id="MHLL01000020">
    <property type="protein sequence ID" value="OGZ09479.1"/>
    <property type="molecule type" value="Genomic_DNA"/>
</dbReference>
<name>A0A1G2D789_9BACT</name>
<dbReference type="Proteomes" id="UP000177996">
    <property type="component" value="Unassembled WGS sequence"/>
</dbReference>
<gene>
    <name evidence="1" type="ORF">A3D65_02455</name>
</gene>
<evidence type="ECO:0000313" key="2">
    <source>
        <dbReference type="Proteomes" id="UP000177996"/>
    </source>
</evidence>
<organism evidence="1 2">
    <name type="scientific">Candidatus Lloydbacteria bacterium RIFCSPHIGHO2_02_FULL_50_13</name>
    <dbReference type="NCBI Taxonomy" id="1798661"/>
    <lineage>
        <taxon>Bacteria</taxon>
        <taxon>Candidatus Lloydiibacteriota</taxon>
    </lineage>
</organism>